<dbReference type="PANTHER" id="PTHR43591:SF24">
    <property type="entry name" value="2-METHOXY-6-POLYPRENYL-1,4-BENZOQUINOL METHYLASE, MITOCHONDRIAL"/>
    <property type="match status" value="1"/>
</dbReference>
<evidence type="ECO:0000313" key="6">
    <source>
        <dbReference type="EMBL" id="MBS0028354.1"/>
    </source>
</evidence>
<evidence type="ECO:0000256" key="4">
    <source>
        <dbReference type="ARBA" id="ARBA00022691"/>
    </source>
</evidence>
<dbReference type="SUPFAM" id="SSF53335">
    <property type="entry name" value="S-adenosyl-L-methionine-dependent methyltransferases"/>
    <property type="match status" value="1"/>
</dbReference>
<dbReference type="InterPro" id="IPR013216">
    <property type="entry name" value="Methyltransf_11"/>
</dbReference>
<keyword evidence="1" id="KW-0474">Menaquinone biosynthesis</keyword>
<keyword evidence="4" id="KW-0949">S-adenosyl-L-methionine</keyword>
<reference evidence="6 7" key="1">
    <citation type="submission" date="2021-04" db="EMBL/GenBank/DDBJ databases">
        <title>Chitinophaga sp. nov., isolated from the rhizosphere soil.</title>
        <authorList>
            <person name="He S."/>
        </authorList>
    </citation>
    <scope>NUCLEOTIDE SEQUENCE [LARGE SCALE GENOMIC DNA]</scope>
    <source>
        <strain evidence="6 7">2R12</strain>
    </source>
</reference>
<dbReference type="PANTHER" id="PTHR43591">
    <property type="entry name" value="METHYLTRANSFERASE"/>
    <property type="match status" value="1"/>
</dbReference>
<name>A0ABS5IZE8_9BACT</name>
<dbReference type="CDD" id="cd02440">
    <property type="entry name" value="AdoMet_MTases"/>
    <property type="match status" value="1"/>
</dbReference>
<organism evidence="6 7">
    <name type="scientific">Chitinophaga hostae</name>
    <dbReference type="NCBI Taxonomy" id="2831022"/>
    <lineage>
        <taxon>Bacteria</taxon>
        <taxon>Pseudomonadati</taxon>
        <taxon>Bacteroidota</taxon>
        <taxon>Chitinophagia</taxon>
        <taxon>Chitinophagales</taxon>
        <taxon>Chitinophagaceae</taxon>
        <taxon>Chitinophaga</taxon>
    </lineage>
</organism>
<evidence type="ECO:0000313" key="7">
    <source>
        <dbReference type="Proteomes" id="UP000676386"/>
    </source>
</evidence>
<dbReference type="Gene3D" id="3.40.50.150">
    <property type="entry name" value="Vaccinia Virus protein VP39"/>
    <property type="match status" value="1"/>
</dbReference>
<gene>
    <name evidence="6" type="ORF">KE626_13630</name>
</gene>
<evidence type="ECO:0000256" key="2">
    <source>
        <dbReference type="ARBA" id="ARBA00022603"/>
    </source>
</evidence>
<proteinExistence type="predicted"/>
<accession>A0ABS5IZE8</accession>
<dbReference type="GO" id="GO:0008168">
    <property type="term" value="F:methyltransferase activity"/>
    <property type="evidence" value="ECO:0007669"/>
    <property type="project" value="UniProtKB-KW"/>
</dbReference>
<dbReference type="Pfam" id="PF08241">
    <property type="entry name" value="Methyltransf_11"/>
    <property type="match status" value="1"/>
</dbReference>
<feature type="domain" description="Methyltransferase type 11" evidence="5">
    <location>
        <begin position="45"/>
        <end position="141"/>
    </location>
</feature>
<dbReference type="InterPro" id="IPR029063">
    <property type="entry name" value="SAM-dependent_MTases_sf"/>
</dbReference>
<evidence type="ECO:0000259" key="5">
    <source>
        <dbReference type="Pfam" id="PF08241"/>
    </source>
</evidence>
<keyword evidence="2 6" id="KW-0489">Methyltransferase</keyword>
<evidence type="ECO:0000256" key="1">
    <source>
        <dbReference type="ARBA" id="ARBA00022428"/>
    </source>
</evidence>
<protein>
    <submittedName>
        <fullName evidence="6">Class I SAM-dependent methyltransferase</fullName>
    </submittedName>
</protein>
<dbReference type="Proteomes" id="UP000676386">
    <property type="component" value="Unassembled WGS sequence"/>
</dbReference>
<keyword evidence="7" id="KW-1185">Reference proteome</keyword>
<comment type="caution">
    <text evidence="6">The sequence shown here is derived from an EMBL/GenBank/DDBJ whole genome shotgun (WGS) entry which is preliminary data.</text>
</comment>
<evidence type="ECO:0000256" key="3">
    <source>
        <dbReference type="ARBA" id="ARBA00022679"/>
    </source>
</evidence>
<keyword evidence="3" id="KW-0808">Transferase</keyword>
<dbReference type="EMBL" id="JAGTXB010000005">
    <property type="protein sequence ID" value="MBS0028354.1"/>
    <property type="molecule type" value="Genomic_DNA"/>
</dbReference>
<sequence>MAKEVYKITGNDASNYEEYLGPLVFEPSAKELLRHIAPAPATAILEIACGTGRVTKHLRENFPAATTLIATDINPDMLALARQQLQDTSITFQLADAQQLPFSDGSFDLVVNQFGIMFLPDKQTGIREAYRVLTPGGRFVFTTWDQAASMPLFQLIINEMIIPLFKGEDTNRFYTPFALHDPAQLHEFLEQGGFAHHDVKQVKIKGHAASAHHIVTCYFLQHPLGREVKEKFPSSYDHVAQELEQRLIQQFGAGAFEFELSAWVCIGQK</sequence>
<dbReference type="RefSeq" id="WP_211973454.1">
    <property type="nucleotide sequence ID" value="NZ_CBFHAM010000079.1"/>
</dbReference>
<dbReference type="PROSITE" id="PS51608">
    <property type="entry name" value="SAM_MT_UBIE"/>
    <property type="match status" value="1"/>
</dbReference>
<dbReference type="GO" id="GO:0032259">
    <property type="term" value="P:methylation"/>
    <property type="evidence" value="ECO:0007669"/>
    <property type="project" value="UniProtKB-KW"/>
</dbReference>
<dbReference type="InterPro" id="IPR004033">
    <property type="entry name" value="UbiE/COQ5_MeTrFase"/>
</dbReference>